<dbReference type="Ensembl" id="ENSMSIT00000000940.1">
    <property type="protein sequence ID" value="ENSMSIP00000000719.1"/>
    <property type="gene ID" value="ENSMSIG00000000732.1"/>
</dbReference>
<dbReference type="SUPFAM" id="SSF81296">
    <property type="entry name" value="E set domains"/>
    <property type="match status" value="1"/>
</dbReference>
<reference evidence="5" key="2">
    <citation type="submission" date="2025-09" db="UniProtKB">
        <authorList>
            <consortium name="Ensembl"/>
        </authorList>
    </citation>
    <scope>IDENTIFICATION</scope>
</reference>
<proteinExistence type="inferred from homology"/>
<feature type="transmembrane region" description="Helical" evidence="4">
    <location>
        <begin position="20"/>
        <end position="37"/>
    </location>
</feature>
<evidence type="ECO:0000256" key="2">
    <source>
        <dbReference type="ARBA" id="ARBA00025932"/>
    </source>
</evidence>
<accession>A0A8C6G5B1</accession>
<keyword evidence="4" id="KW-0812">Transmembrane</keyword>
<sequence length="165" mass="19022">MYANPYSMASLQKFYQPGAVIYLLIVFLLQETAGFWYHGLHNEPRNYTLTLNTKITPSTSITNKKGNEFRVQLTVKNNVKQCQEVEITTEHYGYIKFLSGPSTFETCICTISDFFWDIYVPESTYLTISASILPYKNKCPDSDEPLLYGDPYQIYNITHEINVTP</sequence>
<reference evidence="5" key="1">
    <citation type="submission" date="2025-08" db="UniProtKB">
        <authorList>
            <consortium name="Ensembl"/>
        </authorList>
    </citation>
    <scope>IDENTIFICATION</scope>
</reference>
<dbReference type="GO" id="GO:0071383">
    <property type="term" value="P:cellular response to steroid hormone stimulus"/>
    <property type="evidence" value="ECO:0007669"/>
    <property type="project" value="Ensembl"/>
</dbReference>
<dbReference type="Gene3D" id="2.60.40.10">
    <property type="entry name" value="Immunoglobulins"/>
    <property type="match status" value="1"/>
</dbReference>
<dbReference type="GO" id="GO:0002682">
    <property type="term" value="P:regulation of immune system process"/>
    <property type="evidence" value="ECO:0007669"/>
    <property type="project" value="TreeGrafter"/>
</dbReference>
<dbReference type="GO" id="GO:0005615">
    <property type="term" value="C:extracellular space"/>
    <property type="evidence" value="ECO:0007669"/>
    <property type="project" value="Ensembl"/>
</dbReference>
<dbReference type="InterPro" id="IPR007990">
    <property type="entry name" value="PIP"/>
</dbReference>
<dbReference type="PANTHER" id="PTHR15096:SF8">
    <property type="entry name" value="PROLACTIN-INDUCED PROTEIN"/>
    <property type="match status" value="1"/>
</dbReference>
<protein>
    <recommendedName>
        <fullName evidence="3">Prolactin-induced protein</fullName>
    </recommendedName>
</protein>
<evidence type="ECO:0000313" key="5">
    <source>
        <dbReference type="Ensembl" id="ENSMSIP00000000719.1"/>
    </source>
</evidence>
<name>A0A8C6G5B1_MUSSI</name>
<comment type="subunit">
    <text evidence="2">Monomer. Interacts with AZGP1.</text>
</comment>
<dbReference type="InterPro" id="IPR014756">
    <property type="entry name" value="Ig_E-set"/>
</dbReference>
<evidence type="ECO:0000313" key="6">
    <source>
        <dbReference type="Proteomes" id="UP000694415"/>
    </source>
</evidence>
<dbReference type="InterPro" id="IPR013783">
    <property type="entry name" value="Ig-like_fold"/>
</dbReference>
<keyword evidence="4" id="KW-1133">Transmembrane helix</keyword>
<evidence type="ECO:0000256" key="1">
    <source>
        <dbReference type="ARBA" id="ARBA00006819"/>
    </source>
</evidence>
<evidence type="ECO:0000256" key="4">
    <source>
        <dbReference type="SAM" id="Phobius"/>
    </source>
</evidence>
<dbReference type="Pfam" id="PF05326">
    <property type="entry name" value="SVA"/>
    <property type="match status" value="1"/>
</dbReference>
<comment type="similarity">
    <text evidence="1">Belongs to the PIP family.</text>
</comment>
<dbReference type="PANTHER" id="PTHR15096">
    <property type="entry name" value="PROLACTIN-INDUCIBLE PROTEIN/SEMINAL VESICLE ANTIGEN"/>
    <property type="match status" value="1"/>
</dbReference>
<dbReference type="GeneTree" id="ENSGT00390000002099"/>
<dbReference type="GO" id="GO:0006508">
    <property type="term" value="P:proteolysis"/>
    <property type="evidence" value="ECO:0007669"/>
    <property type="project" value="TreeGrafter"/>
</dbReference>
<dbReference type="GO" id="GO:0004190">
    <property type="term" value="F:aspartic-type endopeptidase activity"/>
    <property type="evidence" value="ECO:0007669"/>
    <property type="project" value="TreeGrafter"/>
</dbReference>
<organism evidence="5 6">
    <name type="scientific">Mus spicilegus</name>
    <name type="common">Mound-building mouse</name>
    <dbReference type="NCBI Taxonomy" id="10103"/>
    <lineage>
        <taxon>Eukaryota</taxon>
        <taxon>Metazoa</taxon>
        <taxon>Chordata</taxon>
        <taxon>Craniata</taxon>
        <taxon>Vertebrata</taxon>
        <taxon>Euteleostomi</taxon>
        <taxon>Mammalia</taxon>
        <taxon>Eutheria</taxon>
        <taxon>Euarchontoglires</taxon>
        <taxon>Glires</taxon>
        <taxon>Rodentia</taxon>
        <taxon>Myomorpha</taxon>
        <taxon>Muroidea</taxon>
        <taxon>Muridae</taxon>
        <taxon>Murinae</taxon>
        <taxon>Mus</taxon>
        <taxon>Mus</taxon>
    </lineage>
</organism>
<keyword evidence="6" id="KW-1185">Reference proteome</keyword>
<dbReference type="Proteomes" id="UP000694415">
    <property type="component" value="Unplaced"/>
</dbReference>
<evidence type="ECO:0000256" key="3">
    <source>
        <dbReference type="ARBA" id="ARBA00032342"/>
    </source>
</evidence>
<keyword evidence="4" id="KW-0472">Membrane</keyword>
<dbReference type="AlphaFoldDB" id="A0A8C6G5B1"/>